<dbReference type="Proteomes" id="UP001302745">
    <property type="component" value="Unassembled WGS sequence"/>
</dbReference>
<reference evidence="1" key="1">
    <citation type="journal article" date="2023" name="Mol. Phylogenet. Evol.">
        <title>Genome-scale phylogeny and comparative genomics of the fungal order Sordariales.</title>
        <authorList>
            <person name="Hensen N."/>
            <person name="Bonometti L."/>
            <person name="Westerberg I."/>
            <person name="Brannstrom I.O."/>
            <person name="Guillou S."/>
            <person name="Cros-Aarteil S."/>
            <person name="Calhoun S."/>
            <person name="Haridas S."/>
            <person name="Kuo A."/>
            <person name="Mondo S."/>
            <person name="Pangilinan J."/>
            <person name="Riley R."/>
            <person name="LaButti K."/>
            <person name="Andreopoulos B."/>
            <person name="Lipzen A."/>
            <person name="Chen C."/>
            <person name="Yan M."/>
            <person name="Daum C."/>
            <person name="Ng V."/>
            <person name="Clum A."/>
            <person name="Steindorff A."/>
            <person name="Ohm R.A."/>
            <person name="Martin F."/>
            <person name="Silar P."/>
            <person name="Natvig D.O."/>
            <person name="Lalanne C."/>
            <person name="Gautier V."/>
            <person name="Ament-Velasquez S.L."/>
            <person name="Kruys A."/>
            <person name="Hutchinson M.I."/>
            <person name="Powell A.J."/>
            <person name="Barry K."/>
            <person name="Miller A.N."/>
            <person name="Grigoriev I.V."/>
            <person name="Debuchy R."/>
            <person name="Gladieux P."/>
            <person name="Hiltunen Thoren M."/>
            <person name="Johannesson H."/>
        </authorList>
    </citation>
    <scope>NUCLEOTIDE SEQUENCE</scope>
    <source>
        <strain evidence="1">CBS 538.74</strain>
    </source>
</reference>
<proteinExistence type="predicted"/>
<name>A0AAN6VBV9_9PEZI</name>
<dbReference type="InterPro" id="IPR025363">
    <property type="entry name" value="DUF4267"/>
</dbReference>
<organism evidence="1 2">
    <name type="scientific">Chaetomidium leptoderma</name>
    <dbReference type="NCBI Taxonomy" id="669021"/>
    <lineage>
        <taxon>Eukaryota</taxon>
        <taxon>Fungi</taxon>
        <taxon>Dikarya</taxon>
        <taxon>Ascomycota</taxon>
        <taxon>Pezizomycotina</taxon>
        <taxon>Sordariomycetes</taxon>
        <taxon>Sordariomycetidae</taxon>
        <taxon>Sordariales</taxon>
        <taxon>Chaetomiaceae</taxon>
        <taxon>Chaetomidium</taxon>
    </lineage>
</organism>
<dbReference type="AlphaFoldDB" id="A0AAN6VBV9"/>
<comment type="caution">
    <text evidence="1">The sequence shown here is derived from an EMBL/GenBank/DDBJ whole genome shotgun (WGS) entry which is preliminary data.</text>
</comment>
<evidence type="ECO:0000313" key="2">
    <source>
        <dbReference type="Proteomes" id="UP001302745"/>
    </source>
</evidence>
<gene>
    <name evidence="1" type="ORF">C8A00DRAFT_38832</name>
</gene>
<accession>A0AAN6VBV9</accession>
<evidence type="ECO:0000313" key="1">
    <source>
        <dbReference type="EMBL" id="KAK4148593.1"/>
    </source>
</evidence>
<keyword evidence="2" id="KW-1185">Reference proteome</keyword>
<dbReference type="Pfam" id="PF14087">
    <property type="entry name" value="DUF4267"/>
    <property type="match status" value="1"/>
</dbReference>
<reference evidence="1" key="2">
    <citation type="submission" date="2023-05" db="EMBL/GenBank/DDBJ databases">
        <authorList>
            <consortium name="Lawrence Berkeley National Laboratory"/>
            <person name="Steindorff A."/>
            <person name="Hensen N."/>
            <person name="Bonometti L."/>
            <person name="Westerberg I."/>
            <person name="Brannstrom I.O."/>
            <person name="Guillou S."/>
            <person name="Cros-Aarteil S."/>
            <person name="Calhoun S."/>
            <person name="Haridas S."/>
            <person name="Kuo A."/>
            <person name="Mondo S."/>
            <person name="Pangilinan J."/>
            <person name="Riley R."/>
            <person name="Labutti K."/>
            <person name="Andreopoulos B."/>
            <person name="Lipzen A."/>
            <person name="Chen C."/>
            <person name="Yanf M."/>
            <person name="Daum C."/>
            <person name="Ng V."/>
            <person name="Clum A."/>
            <person name="Ohm R."/>
            <person name="Martin F."/>
            <person name="Silar P."/>
            <person name="Natvig D."/>
            <person name="Lalanne C."/>
            <person name="Gautier V."/>
            <person name="Ament-Velasquez S.L."/>
            <person name="Kruys A."/>
            <person name="Hutchinson M.I."/>
            <person name="Powell A.J."/>
            <person name="Barry K."/>
            <person name="Miller A.N."/>
            <person name="Grigoriev I.V."/>
            <person name="Debuchy R."/>
            <person name="Gladieux P."/>
            <person name="Thoren M.H."/>
            <person name="Johannesson H."/>
        </authorList>
    </citation>
    <scope>NUCLEOTIDE SEQUENCE</scope>
    <source>
        <strain evidence="1">CBS 538.74</strain>
    </source>
</reference>
<sequence length="140" mass="15686">MFEHFQLTHIPVLFVATATTFGGMWPLFDAKGATAEMGLPRRFSESQENRSMFTLCSGRTTTLGLILFTFYFQNKFPEVDTVMTILGAYVRAVDGYVFYREGVSGKALQRALSGFAIAAWGWFGMVEENSHLGRGMDWGD</sequence>
<protein>
    <submittedName>
        <fullName evidence="1">Uncharacterized protein</fullName>
    </submittedName>
</protein>
<dbReference type="EMBL" id="MU857313">
    <property type="protein sequence ID" value="KAK4148593.1"/>
    <property type="molecule type" value="Genomic_DNA"/>
</dbReference>